<name>A0ABW0TGD1_9BACL</name>
<gene>
    <name evidence="2" type="ORF">ACFPRA_06090</name>
</gene>
<organism evidence="2 3">
    <name type="scientific">Sporosarcina soli</name>
    <dbReference type="NCBI Taxonomy" id="334736"/>
    <lineage>
        <taxon>Bacteria</taxon>
        <taxon>Bacillati</taxon>
        <taxon>Bacillota</taxon>
        <taxon>Bacilli</taxon>
        <taxon>Bacillales</taxon>
        <taxon>Caryophanaceae</taxon>
        <taxon>Sporosarcina</taxon>
    </lineage>
</organism>
<evidence type="ECO:0000256" key="1">
    <source>
        <dbReference type="SAM" id="MobiDB-lite"/>
    </source>
</evidence>
<keyword evidence="3" id="KW-1185">Reference proteome</keyword>
<evidence type="ECO:0000313" key="3">
    <source>
        <dbReference type="Proteomes" id="UP001596109"/>
    </source>
</evidence>
<dbReference type="RefSeq" id="WP_381431753.1">
    <property type="nucleotide sequence ID" value="NZ_JBHSNO010000005.1"/>
</dbReference>
<evidence type="ECO:0008006" key="4">
    <source>
        <dbReference type="Google" id="ProtNLM"/>
    </source>
</evidence>
<dbReference type="EMBL" id="JBHSNO010000005">
    <property type="protein sequence ID" value="MFC5588446.1"/>
    <property type="molecule type" value="Genomic_DNA"/>
</dbReference>
<protein>
    <recommendedName>
        <fullName evidence="4">Flagellar hook-length control protein FliK</fullName>
    </recommendedName>
</protein>
<feature type="compositionally biased region" description="Polar residues" evidence="1">
    <location>
        <begin position="280"/>
        <end position="305"/>
    </location>
</feature>
<feature type="region of interest" description="Disordered" evidence="1">
    <location>
        <begin position="278"/>
        <end position="314"/>
    </location>
</feature>
<proteinExistence type="predicted"/>
<dbReference type="Proteomes" id="UP001596109">
    <property type="component" value="Unassembled WGS sequence"/>
</dbReference>
<accession>A0ABW0TGD1</accession>
<evidence type="ECO:0000313" key="2">
    <source>
        <dbReference type="EMBL" id="MFC5588446.1"/>
    </source>
</evidence>
<reference evidence="3" key="1">
    <citation type="journal article" date="2019" name="Int. J. Syst. Evol. Microbiol.">
        <title>The Global Catalogue of Microorganisms (GCM) 10K type strain sequencing project: providing services to taxonomists for standard genome sequencing and annotation.</title>
        <authorList>
            <consortium name="The Broad Institute Genomics Platform"/>
            <consortium name="The Broad Institute Genome Sequencing Center for Infectious Disease"/>
            <person name="Wu L."/>
            <person name="Ma J."/>
        </authorList>
    </citation>
    <scope>NUCLEOTIDE SEQUENCE [LARGE SCALE GENOMIC DNA]</scope>
    <source>
        <strain evidence="3">CGMCC 4.1434</strain>
    </source>
</reference>
<sequence>MSFPTMIPLTGQQMTNAAFQNRPFVLHEGQLFHGQIKQLFPGQMAEVQIGGQKLVANLEVPMKAGDAYYFQVSSVKPELQLKIIAGPLQAAEGQSHQLGKLMEAMQLPKTPEMQSVFAFIMKNKIPMTREGLLQAANLLKDVPANLRNEALASIQRLADLKLPFTESIFRSLLGVEAKESTHALLSTLKATLVADAMIPSQQKEGILTALDRMVKPFAQSTGGVFLGQAVLTLLNQIESPENRFAILQVLKSAGILPARASLANLQQVLSESMTRGGIVQQGNNTAPTQFSGPSTATDMNNPSVQTSSTSTTEPTTERLIAALRQIVQATSTQTTPDISNLKALVAADREMNSQQKAMLLPIIDRLTESRPSHQATMEFVREFTNTLLKVTSENAIATPFGQHASSEGSAAKLLSLLYQQASQQSAEKMTAVIQIAGRSDNPAIQKMVQMADAAVATAIDGKVMKDALQAVIRSSGFNYEAELAGKELEPNRLMDAVKPQLVKLLQSSMLSSAVREATENVVMRMNGPLLQSGETGVQHQLVMQVPLDILGKRIDSTLQWRGRMKENGQIDSDFARVLFYLDLASMNQTVIDMQVQNRVVTVTVFNEDDTLQAVALPLQNKLKDGLETAGYRLSGIFFKPFVEEKKPLQNKQRPSDGQGVDVRI</sequence>
<comment type="caution">
    <text evidence="2">The sequence shown here is derived from an EMBL/GenBank/DDBJ whole genome shotgun (WGS) entry which is preliminary data.</text>
</comment>